<keyword evidence="4" id="KW-1185">Reference proteome</keyword>
<feature type="transmembrane region" description="Helical" evidence="2">
    <location>
        <begin position="215"/>
        <end position="232"/>
    </location>
</feature>
<evidence type="ECO:0000313" key="3">
    <source>
        <dbReference type="EMBL" id="KAG7167223.1"/>
    </source>
</evidence>
<evidence type="ECO:0000313" key="4">
    <source>
        <dbReference type="Proteomes" id="UP000747542"/>
    </source>
</evidence>
<keyword evidence="2" id="KW-1133">Transmembrane helix</keyword>
<reference evidence="3" key="1">
    <citation type="journal article" date="2021" name="Sci. Adv.">
        <title>The American lobster genome reveals insights on longevity, neural, and immune adaptations.</title>
        <authorList>
            <person name="Polinski J.M."/>
            <person name="Zimin A.V."/>
            <person name="Clark K.F."/>
            <person name="Kohn A.B."/>
            <person name="Sadowski N."/>
            <person name="Timp W."/>
            <person name="Ptitsyn A."/>
            <person name="Khanna P."/>
            <person name="Romanova D.Y."/>
            <person name="Williams P."/>
            <person name="Greenwood S.J."/>
            <person name="Moroz L.L."/>
            <person name="Walt D.R."/>
            <person name="Bodnar A.G."/>
        </authorList>
    </citation>
    <scope>NUCLEOTIDE SEQUENCE</scope>
    <source>
        <strain evidence="3">GMGI-L3</strain>
    </source>
</reference>
<dbReference type="GO" id="GO:0140326">
    <property type="term" value="F:ATPase-coupled intramembrane lipid transporter activity"/>
    <property type="evidence" value="ECO:0007669"/>
    <property type="project" value="TreeGrafter"/>
</dbReference>
<protein>
    <submittedName>
        <fullName evidence="3">Phospholipid-transporting ATPase VD-like 1</fullName>
    </submittedName>
</protein>
<dbReference type="Proteomes" id="UP000747542">
    <property type="component" value="Unassembled WGS sequence"/>
</dbReference>
<dbReference type="AlphaFoldDB" id="A0A8J5K470"/>
<organism evidence="3 4">
    <name type="scientific">Homarus americanus</name>
    <name type="common">American lobster</name>
    <dbReference type="NCBI Taxonomy" id="6706"/>
    <lineage>
        <taxon>Eukaryota</taxon>
        <taxon>Metazoa</taxon>
        <taxon>Ecdysozoa</taxon>
        <taxon>Arthropoda</taxon>
        <taxon>Crustacea</taxon>
        <taxon>Multicrustacea</taxon>
        <taxon>Malacostraca</taxon>
        <taxon>Eumalacostraca</taxon>
        <taxon>Eucarida</taxon>
        <taxon>Decapoda</taxon>
        <taxon>Pleocyemata</taxon>
        <taxon>Astacidea</taxon>
        <taxon>Nephropoidea</taxon>
        <taxon>Nephropidae</taxon>
        <taxon>Homarus</taxon>
    </lineage>
</organism>
<accession>A0A8J5K470</accession>
<dbReference type="PANTHER" id="PTHR24092">
    <property type="entry name" value="PROBABLE PHOSPHOLIPID-TRANSPORTING ATPASE"/>
    <property type="match status" value="1"/>
</dbReference>
<feature type="compositionally biased region" description="Polar residues" evidence="1">
    <location>
        <begin position="126"/>
        <end position="147"/>
    </location>
</feature>
<feature type="compositionally biased region" description="Basic and acidic residues" evidence="1">
    <location>
        <begin position="114"/>
        <end position="125"/>
    </location>
</feature>
<sequence length="255" mass="27635">MESMNGTSGGGDGYGDGSARAYGGGGAYGDGSAHAYSSGGASGVGGRRWCHGRTSGVGGTLPQGVGGSGNSVNGAGGGMARGHQRTFSHGQLVEGGRGHRRAGSKTDFILPAGHEQREREREQQQKKTLTRTTSFPKGHSRQASRTESIYTIRQNKRTLLQKLMFWKKMRERVLRLFILLSFSSPCVCRFANLYFLFIVLLNFVPAVNAFGKEVAMLPLLFVLGITAIKDAFEDRRRYLSDSRVNNATCRVYSSI</sequence>
<gene>
    <name evidence="3" type="primary">Atp10d-L1</name>
    <name evidence="3" type="ORF">Hamer_G017133</name>
</gene>
<comment type="caution">
    <text evidence="3">The sequence shown here is derived from an EMBL/GenBank/DDBJ whole genome shotgun (WGS) entry which is preliminary data.</text>
</comment>
<keyword evidence="2" id="KW-0472">Membrane</keyword>
<dbReference type="EMBL" id="JAHLQT010021820">
    <property type="protein sequence ID" value="KAG7167223.1"/>
    <property type="molecule type" value="Genomic_DNA"/>
</dbReference>
<proteinExistence type="predicted"/>
<dbReference type="GO" id="GO:0005886">
    <property type="term" value="C:plasma membrane"/>
    <property type="evidence" value="ECO:0007669"/>
    <property type="project" value="TreeGrafter"/>
</dbReference>
<dbReference type="GO" id="GO:0045332">
    <property type="term" value="P:phospholipid translocation"/>
    <property type="evidence" value="ECO:0007669"/>
    <property type="project" value="TreeGrafter"/>
</dbReference>
<dbReference type="PANTHER" id="PTHR24092:SF218">
    <property type="entry name" value="PHOSPHOLIPID-TRANSPORTING ATPASE"/>
    <property type="match status" value="1"/>
</dbReference>
<keyword evidence="2" id="KW-0812">Transmembrane</keyword>
<evidence type="ECO:0000256" key="2">
    <source>
        <dbReference type="SAM" id="Phobius"/>
    </source>
</evidence>
<evidence type="ECO:0000256" key="1">
    <source>
        <dbReference type="SAM" id="MobiDB-lite"/>
    </source>
</evidence>
<feature type="transmembrane region" description="Helical" evidence="2">
    <location>
        <begin position="176"/>
        <end position="203"/>
    </location>
</feature>
<feature type="region of interest" description="Disordered" evidence="1">
    <location>
        <begin position="91"/>
        <end position="147"/>
    </location>
</feature>
<name>A0A8J5K470_HOMAM</name>